<protein>
    <submittedName>
        <fullName evidence="2">Uncharacterized protein</fullName>
    </submittedName>
</protein>
<feature type="signal peptide" evidence="1">
    <location>
        <begin position="1"/>
        <end position="21"/>
    </location>
</feature>
<name>A0A0A9EMW0_ARUDO</name>
<organism evidence="2">
    <name type="scientific">Arundo donax</name>
    <name type="common">Giant reed</name>
    <name type="synonym">Donax arundinaceus</name>
    <dbReference type="NCBI Taxonomy" id="35708"/>
    <lineage>
        <taxon>Eukaryota</taxon>
        <taxon>Viridiplantae</taxon>
        <taxon>Streptophyta</taxon>
        <taxon>Embryophyta</taxon>
        <taxon>Tracheophyta</taxon>
        <taxon>Spermatophyta</taxon>
        <taxon>Magnoliopsida</taxon>
        <taxon>Liliopsida</taxon>
        <taxon>Poales</taxon>
        <taxon>Poaceae</taxon>
        <taxon>PACMAD clade</taxon>
        <taxon>Arundinoideae</taxon>
        <taxon>Arundineae</taxon>
        <taxon>Arundo</taxon>
    </lineage>
</organism>
<proteinExistence type="predicted"/>
<keyword evidence="1" id="KW-0732">Signal</keyword>
<evidence type="ECO:0000313" key="2">
    <source>
        <dbReference type="EMBL" id="JAD97387.1"/>
    </source>
</evidence>
<reference evidence="2" key="1">
    <citation type="submission" date="2014-09" db="EMBL/GenBank/DDBJ databases">
        <authorList>
            <person name="Magalhaes I.L.F."/>
            <person name="Oliveira U."/>
            <person name="Santos F.R."/>
            <person name="Vidigal T.H.D.A."/>
            <person name="Brescovit A.D."/>
            <person name="Santos A.J."/>
        </authorList>
    </citation>
    <scope>NUCLEOTIDE SEQUENCE</scope>
    <source>
        <tissue evidence="2">Shoot tissue taken approximately 20 cm above the soil surface</tissue>
    </source>
</reference>
<sequence length="38" mass="4402">MFCYVTVVLLLLQISNPPLLQLPSTVQREFRRAARSLQ</sequence>
<reference evidence="2" key="2">
    <citation type="journal article" date="2015" name="Data Brief">
        <title>Shoot transcriptome of the giant reed, Arundo donax.</title>
        <authorList>
            <person name="Barrero R.A."/>
            <person name="Guerrero F.D."/>
            <person name="Moolhuijzen P."/>
            <person name="Goolsby J.A."/>
            <person name="Tidwell J."/>
            <person name="Bellgard S.E."/>
            <person name="Bellgard M.I."/>
        </authorList>
    </citation>
    <scope>NUCLEOTIDE SEQUENCE</scope>
    <source>
        <tissue evidence="2">Shoot tissue taken approximately 20 cm above the soil surface</tissue>
    </source>
</reference>
<dbReference type="EMBL" id="GBRH01200508">
    <property type="protein sequence ID" value="JAD97387.1"/>
    <property type="molecule type" value="Transcribed_RNA"/>
</dbReference>
<accession>A0A0A9EMW0</accession>
<evidence type="ECO:0000256" key="1">
    <source>
        <dbReference type="SAM" id="SignalP"/>
    </source>
</evidence>
<feature type="chain" id="PRO_5002045460" evidence="1">
    <location>
        <begin position="22"/>
        <end position="38"/>
    </location>
</feature>
<dbReference type="AlphaFoldDB" id="A0A0A9EMW0"/>